<accession>A0A1Z4LKL6</accession>
<evidence type="ECO:0000256" key="2">
    <source>
        <dbReference type="ARBA" id="ARBA00012438"/>
    </source>
</evidence>
<feature type="transmembrane region" description="Helical" evidence="7">
    <location>
        <begin position="236"/>
        <end position="257"/>
    </location>
</feature>
<evidence type="ECO:0000313" key="10">
    <source>
        <dbReference type="Proteomes" id="UP000218418"/>
    </source>
</evidence>
<keyword evidence="4 9" id="KW-0418">Kinase</keyword>
<dbReference type="Gene3D" id="1.10.287.130">
    <property type="match status" value="1"/>
</dbReference>
<dbReference type="Pfam" id="PF17159">
    <property type="entry name" value="MASE3"/>
    <property type="match status" value="1"/>
</dbReference>
<keyword evidence="4 9" id="KW-0808">Transferase</keyword>
<evidence type="ECO:0000256" key="5">
    <source>
        <dbReference type="ARBA" id="ARBA00023012"/>
    </source>
</evidence>
<dbReference type="PRINTS" id="PR00344">
    <property type="entry name" value="BCTRLSENSOR"/>
</dbReference>
<keyword evidence="3" id="KW-0597">Phosphoprotein</keyword>
<keyword evidence="7" id="KW-0812">Transmembrane</keyword>
<feature type="transmembrane region" description="Helical" evidence="7">
    <location>
        <begin position="137"/>
        <end position="159"/>
    </location>
</feature>
<name>A0A1Z4LKL6_9CYAN</name>
<evidence type="ECO:0000313" key="9">
    <source>
        <dbReference type="EMBL" id="BAY81719.1"/>
    </source>
</evidence>
<dbReference type="PANTHER" id="PTHR43065:SF50">
    <property type="entry name" value="HISTIDINE KINASE"/>
    <property type="match status" value="1"/>
</dbReference>
<protein>
    <recommendedName>
        <fullName evidence="2">histidine kinase</fullName>
        <ecNumber evidence="2">2.7.13.3</ecNumber>
    </recommendedName>
</protein>
<organism evidence="9 10">
    <name type="scientific">Calothrix parasitica NIES-267</name>
    <dbReference type="NCBI Taxonomy" id="1973488"/>
    <lineage>
        <taxon>Bacteria</taxon>
        <taxon>Bacillati</taxon>
        <taxon>Cyanobacteriota</taxon>
        <taxon>Cyanophyceae</taxon>
        <taxon>Nostocales</taxon>
        <taxon>Calotrichaceae</taxon>
        <taxon>Calothrix</taxon>
    </lineage>
</organism>
<feature type="transmembrane region" description="Helical" evidence="7">
    <location>
        <begin position="212"/>
        <end position="229"/>
    </location>
</feature>
<dbReference type="SUPFAM" id="SSF55781">
    <property type="entry name" value="GAF domain-like"/>
    <property type="match status" value="1"/>
</dbReference>
<keyword evidence="10" id="KW-1185">Reference proteome</keyword>
<feature type="coiled-coil region" evidence="6">
    <location>
        <begin position="487"/>
        <end position="517"/>
    </location>
</feature>
<dbReference type="AlphaFoldDB" id="A0A1Z4LKL6"/>
<evidence type="ECO:0000256" key="6">
    <source>
        <dbReference type="SAM" id="Coils"/>
    </source>
</evidence>
<feature type="transmembrane region" description="Helical" evidence="7">
    <location>
        <begin position="68"/>
        <end position="90"/>
    </location>
</feature>
<keyword evidence="7" id="KW-1133">Transmembrane helix</keyword>
<feature type="coiled-coil region" evidence="6">
    <location>
        <begin position="293"/>
        <end position="330"/>
    </location>
</feature>
<dbReference type="InterPro" id="IPR003594">
    <property type="entry name" value="HATPase_dom"/>
</dbReference>
<evidence type="ECO:0000256" key="7">
    <source>
        <dbReference type="SAM" id="Phobius"/>
    </source>
</evidence>
<evidence type="ECO:0000256" key="4">
    <source>
        <dbReference type="ARBA" id="ARBA00022777"/>
    </source>
</evidence>
<dbReference type="EMBL" id="AP018227">
    <property type="protein sequence ID" value="BAY81719.1"/>
    <property type="molecule type" value="Genomic_DNA"/>
</dbReference>
<dbReference type="PROSITE" id="PS50109">
    <property type="entry name" value="HIS_KIN"/>
    <property type="match status" value="1"/>
</dbReference>
<dbReference type="Pfam" id="PF02518">
    <property type="entry name" value="HATPase_c"/>
    <property type="match status" value="1"/>
</dbReference>
<dbReference type="Gene3D" id="3.30.565.10">
    <property type="entry name" value="Histidine kinase-like ATPase, C-terminal domain"/>
    <property type="match status" value="1"/>
</dbReference>
<dbReference type="Gene3D" id="3.30.450.40">
    <property type="match status" value="1"/>
</dbReference>
<proteinExistence type="predicted"/>
<feature type="transmembrane region" description="Helical" evidence="7">
    <location>
        <begin position="269"/>
        <end position="291"/>
    </location>
</feature>
<dbReference type="CDD" id="cd00082">
    <property type="entry name" value="HisKA"/>
    <property type="match status" value="1"/>
</dbReference>
<keyword evidence="5" id="KW-0902">Two-component regulatory system</keyword>
<evidence type="ECO:0000256" key="3">
    <source>
        <dbReference type="ARBA" id="ARBA00022553"/>
    </source>
</evidence>
<dbReference type="InterPro" id="IPR036890">
    <property type="entry name" value="HATPase_C_sf"/>
</dbReference>
<feature type="transmembrane region" description="Helical" evidence="7">
    <location>
        <begin position="14"/>
        <end position="34"/>
    </location>
</feature>
<dbReference type="InterPro" id="IPR005467">
    <property type="entry name" value="His_kinase_dom"/>
</dbReference>
<dbReference type="InterPro" id="IPR029016">
    <property type="entry name" value="GAF-like_dom_sf"/>
</dbReference>
<dbReference type="GO" id="GO:0000155">
    <property type="term" value="F:phosphorelay sensor kinase activity"/>
    <property type="evidence" value="ECO:0007669"/>
    <property type="project" value="InterPro"/>
</dbReference>
<dbReference type="InterPro" id="IPR004358">
    <property type="entry name" value="Sig_transdc_His_kin-like_C"/>
</dbReference>
<dbReference type="EC" id="2.7.13.3" evidence="2"/>
<dbReference type="InterPro" id="IPR003661">
    <property type="entry name" value="HisK_dim/P_dom"/>
</dbReference>
<keyword evidence="7" id="KW-0472">Membrane</keyword>
<feature type="domain" description="Histidine kinase" evidence="8">
    <location>
        <begin position="526"/>
        <end position="785"/>
    </location>
</feature>
<dbReference type="SMART" id="SM00387">
    <property type="entry name" value="HATPase_c"/>
    <property type="match status" value="1"/>
</dbReference>
<dbReference type="OrthoDB" id="457060at2"/>
<feature type="transmembrane region" description="Helical" evidence="7">
    <location>
        <begin position="102"/>
        <end position="125"/>
    </location>
</feature>
<feature type="transmembrane region" description="Helical" evidence="7">
    <location>
        <begin position="171"/>
        <end position="192"/>
    </location>
</feature>
<dbReference type="InterPro" id="IPR033425">
    <property type="entry name" value="MASE3"/>
</dbReference>
<dbReference type="SUPFAM" id="SSF47384">
    <property type="entry name" value="Homodimeric domain of signal transducing histidine kinase"/>
    <property type="match status" value="1"/>
</dbReference>
<gene>
    <name evidence="9" type="ORF">NIES267_11960</name>
</gene>
<evidence type="ECO:0000256" key="1">
    <source>
        <dbReference type="ARBA" id="ARBA00000085"/>
    </source>
</evidence>
<sequence>MHTPSYRPPKLPQALIWLVWLICLLPFTLNILGIDFASPKPPDLSLIQQVTQATQAEEIMYRTLAGSFLHTILEWSACCAAIFTVILSFTNFKIKADVTTPILGVTLFCAGMMDAFHTLAADRLIEAVADNRNLIPFTWAICRLANALLTIIGISIFMFGKSKKINGSFGFVALISFGFGLLSYLVINIYATSGRLPQTQFPDSLITRPWDVLPLILFIISGFLIYPAFYKKYPSLFSHGLIISVIPNIATQVHMAFGSSSLFDNHFNIAHFLKIIAYLVPLTGLILDYIYTHHQLEQTNKEFRQEILEREQAEAKLKEFSQREDLLRSRLSSQITHSLELSSIFKSCVQEIYELLKLDYCSFSWYRRHSQTQSWDIIYEEVKTPEFAIFQKLNFTQNVEKFLEQLISSENQVINNISTINKLAIKNFFSAKNFNSTLSQNFMNDSGDIGIILCACSNQRAWKQEEIELIKQVKEQLLIALNQAQLYNEARTNEKQAQRALKDLQDVQTQLVQSEKMSALGNLVAGVAHEINNPVGFINGNLHHAEEYIQDLINHLKLYQQHYSKPESEIAENAENIDLDFLLEDLPKMIDSMKLGTDRIQNISTSLRTFSRADTDNKNSFDIHAGIDSTILILKHRLKANEKRPEIEIIKNYAALPQVECFPGQLNQVFMNLLANAIDALDDYNQGRSFEEIKQQPNKINISTEELAGENKIAIHIKDNGPGIPEDVKQKIFDHLFTTKDVGNGTGLGLSIARQIVEDKHQGSLECISTVGEGTEFVIKIAIRD</sequence>
<dbReference type="InterPro" id="IPR036097">
    <property type="entry name" value="HisK_dim/P_sf"/>
</dbReference>
<keyword evidence="6" id="KW-0175">Coiled coil</keyword>
<reference evidence="9 10" key="1">
    <citation type="submission" date="2017-06" db="EMBL/GenBank/DDBJ databases">
        <title>Genome sequencing of cyanobaciteial culture collection at National Institute for Environmental Studies (NIES).</title>
        <authorList>
            <person name="Hirose Y."/>
            <person name="Shimura Y."/>
            <person name="Fujisawa T."/>
            <person name="Nakamura Y."/>
            <person name="Kawachi M."/>
        </authorList>
    </citation>
    <scope>NUCLEOTIDE SEQUENCE [LARGE SCALE GENOMIC DNA]</scope>
    <source>
        <strain evidence="9 10">NIES-267</strain>
    </source>
</reference>
<dbReference type="SUPFAM" id="SSF55874">
    <property type="entry name" value="ATPase domain of HSP90 chaperone/DNA topoisomerase II/histidine kinase"/>
    <property type="match status" value="1"/>
</dbReference>
<evidence type="ECO:0000259" key="8">
    <source>
        <dbReference type="PROSITE" id="PS50109"/>
    </source>
</evidence>
<dbReference type="PANTHER" id="PTHR43065">
    <property type="entry name" value="SENSOR HISTIDINE KINASE"/>
    <property type="match status" value="1"/>
</dbReference>
<comment type="catalytic activity">
    <reaction evidence="1">
        <text>ATP + protein L-histidine = ADP + protein N-phospho-L-histidine.</text>
        <dbReference type="EC" id="2.7.13.3"/>
    </reaction>
</comment>
<dbReference type="Proteomes" id="UP000218418">
    <property type="component" value="Chromosome"/>
</dbReference>